<dbReference type="EMBL" id="JBAKIA010000014">
    <property type="protein sequence ID" value="MEJ8476021.1"/>
    <property type="molecule type" value="Genomic_DNA"/>
</dbReference>
<feature type="domain" description="SUF system FeS cluster assembly SufBD core" evidence="2">
    <location>
        <begin position="187"/>
        <end position="412"/>
    </location>
</feature>
<evidence type="ECO:0000259" key="3">
    <source>
        <dbReference type="Pfam" id="PF19295"/>
    </source>
</evidence>
<sequence length="439" mass="46632">MNAPTPITHTQAEADLISRFASARDAGLAGSVAVTALRDAAAAQLKADGLPHRRVEEYKYSDLRAYMKTAAPLAEATTAADAKTVLDGFDSYGELDRYRIVVANGRFLADLSDVAELAAEGVVVSDFNDALAGENGSTMLTAPKITNQDGVIALNTAFVQGGVVVSVKEGAEVSKSVELVQVAVGTGAQVSRNRIVVAKGAKLRVLETFAGDTGAGETNVVFDYDIADEATLATTRLVTGAAAGAKLFTTLARVGGDALFKTLSFIAGPSFTRNQQFVSFVGENSDAKLYGVTMARGRDLGDQTLIVDHAVPHCNSREFFKAVLDDDARGVYQGRINVAPHAQKTDGEMMTQALLLGDGAEMANKPELEIFADDVLCAHGATCGDLDEDLLFYLRARGIPEAEARTLLVLAFLSEAIEEFDEEDVTDVLENRVRMWLAA</sequence>
<feature type="domain" description="SUF system FeS cluster assembly SufBD N-terminal" evidence="3">
    <location>
        <begin position="12"/>
        <end position="178"/>
    </location>
</feature>
<name>A0ABU8TPC2_9HYPH</name>
<dbReference type="InterPro" id="IPR000825">
    <property type="entry name" value="SUF_FeS_clus_asmbl_SufBD_core"/>
</dbReference>
<evidence type="ECO:0000259" key="2">
    <source>
        <dbReference type="Pfam" id="PF01458"/>
    </source>
</evidence>
<gene>
    <name evidence="4" type="ORF">V6575_18160</name>
</gene>
<dbReference type="InterPro" id="IPR055346">
    <property type="entry name" value="Fe-S_cluster_assembly_SufBD"/>
</dbReference>
<reference evidence="4 5" key="1">
    <citation type="submission" date="2024-02" db="EMBL/GenBank/DDBJ databases">
        <title>Roseibium algae sp. nov., isolated from marine alga (Grateloupia sp.), showing potential in myo-inositol conversion.</title>
        <authorList>
            <person name="Wang Y."/>
        </authorList>
    </citation>
    <scope>NUCLEOTIDE SEQUENCE [LARGE SCALE GENOMIC DNA]</scope>
    <source>
        <strain evidence="4 5">H3510</strain>
    </source>
</reference>
<evidence type="ECO:0000313" key="4">
    <source>
        <dbReference type="EMBL" id="MEJ8476021.1"/>
    </source>
</evidence>
<dbReference type="Proteomes" id="UP001385499">
    <property type="component" value="Unassembled WGS sequence"/>
</dbReference>
<proteinExistence type="inferred from homology"/>
<comment type="caution">
    <text evidence="4">The sequence shown here is derived from an EMBL/GenBank/DDBJ whole genome shotgun (WGS) entry which is preliminary data.</text>
</comment>
<evidence type="ECO:0000256" key="1">
    <source>
        <dbReference type="ARBA" id="ARBA00043967"/>
    </source>
</evidence>
<keyword evidence="5" id="KW-1185">Reference proteome</keyword>
<accession>A0ABU8TPC2</accession>
<dbReference type="RefSeq" id="WP_340276336.1">
    <property type="nucleotide sequence ID" value="NZ_JBAKIA010000014.1"/>
</dbReference>
<dbReference type="Pfam" id="PF19295">
    <property type="entry name" value="SufBD_N"/>
    <property type="match status" value="1"/>
</dbReference>
<evidence type="ECO:0000313" key="5">
    <source>
        <dbReference type="Proteomes" id="UP001385499"/>
    </source>
</evidence>
<dbReference type="InterPro" id="IPR037284">
    <property type="entry name" value="SUF_FeS_clus_asmbl_SufBD_sf"/>
</dbReference>
<dbReference type="Pfam" id="PF01458">
    <property type="entry name" value="SUFBD_core"/>
    <property type="match status" value="1"/>
</dbReference>
<organism evidence="4 5">
    <name type="scientific">Roseibium algae</name>
    <dbReference type="NCBI Taxonomy" id="3123038"/>
    <lineage>
        <taxon>Bacteria</taxon>
        <taxon>Pseudomonadati</taxon>
        <taxon>Pseudomonadota</taxon>
        <taxon>Alphaproteobacteria</taxon>
        <taxon>Hyphomicrobiales</taxon>
        <taxon>Stappiaceae</taxon>
        <taxon>Roseibium</taxon>
    </lineage>
</organism>
<protein>
    <submittedName>
        <fullName evidence="4">SufD family Fe-S cluster assembly protein</fullName>
    </submittedName>
</protein>
<dbReference type="SUPFAM" id="SSF101960">
    <property type="entry name" value="Stabilizer of iron transporter SufD"/>
    <property type="match status" value="1"/>
</dbReference>
<dbReference type="PANTHER" id="PTHR43575:SF1">
    <property type="entry name" value="PROTEIN ABCI7, CHLOROPLASTIC"/>
    <property type="match status" value="1"/>
</dbReference>
<dbReference type="PANTHER" id="PTHR43575">
    <property type="entry name" value="PROTEIN ABCI7, CHLOROPLASTIC"/>
    <property type="match status" value="1"/>
</dbReference>
<comment type="similarity">
    <text evidence="1">Belongs to the iron-sulfur cluster assembly SufBD family.</text>
</comment>
<dbReference type="InterPro" id="IPR045595">
    <property type="entry name" value="SufBD_N"/>
</dbReference>